<gene>
    <name evidence="2" type="ORF">FOZ63_010728</name>
</gene>
<sequence>GGDSLGWVVIVLTPRSLCSACFNHASTRTASSPQRKSCFYTGIKAGVQADLSRCLLLLPTPCPLQCPPSLQPRRGIRVRCIRQKHGHRSLLYLPSRVITGKCIRICGSPSGIRRSSVWVSYVIHHMVLQVNYRIRRYSEI</sequence>
<evidence type="ECO:0000256" key="1">
    <source>
        <dbReference type="SAM" id="SignalP"/>
    </source>
</evidence>
<keyword evidence="1" id="KW-0732">Signal</keyword>
<protein>
    <submittedName>
        <fullName evidence="2">Uncharacterized protein</fullName>
    </submittedName>
</protein>
<feature type="non-terminal residue" evidence="2">
    <location>
        <position position="140"/>
    </location>
</feature>
<comment type="caution">
    <text evidence="2">The sequence shown here is derived from an EMBL/GenBank/DDBJ whole genome shotgun (WGS) entry which is preliminary data.</text>
</comment>
<accession>A0A7J6UMB1</accession>
<name>A0A7J6UMB1_PEROL</name>
<reference evidence="2 3" key="1">
    <citation type="submission" date="2020-04" db="EMBL/GenBank/DDBJ databases">
        <title>Perkinsus olseni comparative genomics.</title>
        <authorList>
            <person name="Bogema D.R."/>
        </authorList>
    </citation>
    <scope>NUCLEOTIDE SEQUENCE [LARGE SCALE GENOMIC DNA]</scope>
    <source>
        <strain evidence="2 3">ATCC PRA-207</strain>
    </source>
</reference>
<organism evidence="2 3">
    <name type="scientific">Perkinsus olseni</name>
    <name type="common">Perkinsus atlanticus</name>
    <dbReference type="NCBI Taxonomy" id="32597"/>
    <lineage>
        <taxon>Eukaryota</taxon>
        <taxon>Sar</taxon>
        <taxon>Alveolata</taxon>
        <taxon>Perkinsozoa</taxon>
        <taxon>Perkinsea</taxon>
        <taxon>Perkinsida</taxon>
        <taxon>Perkinsidae</taxon>
        <taxon>Perkinsus</taxon>
    </lineage>
</organism>
<proteinExistence type="predicted"/>
<dbReference type="Proteomes" id="UP000553632">
    <property type="component" value="Unassembled WGS sequence"/>
</dbReference>
<evidence type="ECO:0000313" key="2">
    <source>
        <dbReference type="EMBL" id="KAF4758148.1"/>
    </source>
</evidence>
<dbReference type="EMBL" id="JABANO010001781">
    <property type="protein sequence ID" value="KAF4758148.1"/>
    <property type="molecule type" value="Genomic_DNA"/>
</dbReference>
<evidence type="ECO:0000313" key="3">
    <source>
        <dbReference type="Proteomes" id="UP000553632"/>
    </source>
</evidence>
<feature type="signal peptide" evidence="1">
    <location>
        <begin position="1"/>
        <end position="20"/>
    </location>
</feature>
<feature type="chain" id="PRO_5029762038" evidence="1">
    <location>
        <begin position="21"/>
        <end position="140"/>
    </location>
</feature>
<feature type="non-terminal residue" evidence="2">
    <location>
        <position position="1"/>
    </location>
</feature>
<keyword evidence="3" id="KW-1185">Reference proteome</keyword>
<dbReference type="AlphaFoldDB" id="A0A7J6UMB1"/>